<sequence length="85" mass="9723">MWTEFSGSPRESFRLPMAEIAKINITEKQLDLLLSGLRYVKSAEKLRVEDPTPEYVRTRTEKLEEIAALEETLNSSPRQQSAAQV</sequence>
<accession>A0A517PZB8</accession>
<evidence type="ECO:0000313" key="1">
    <source>
        <dbReference type="EMBL" id="QDT24725.1"/>
    </source>
</evidence>
<keyword evidence="2" id="KW-1185">Reference proteome</keyword>
<protein>
    <submittedName>
        <fullName evidence="1">Uncharacterized protein</fullName>
    </submittedName>
</protein>
<reference evidence="1 2" key="1">
    <citation type="submission" date="2019-03" db="EMBL/GenBank/DDBJ databases">
        <title>Deep-cultivation of Planctomycetes and their phenomic and genomic characterization uncovers novel biology.</title>
        <authorList>
            <person name="Wiegand S."/>
            <person name="Jogler M."/>
            <person name="Boedeker C."/>
            <person name="Pinto D."/>
            <person name="Vollmers J."/>
            <person name="Rivas-Marin E."/>
            <person name="Kohn T."/>
            <person name="Peeters S.H."/>
            <person name="Heuer A."/>
            <person name="Rast P."/>
            <person name="Oberbeckmann S."/>
            <person name="Bunk B."/>
            <person name="Jeske O."/>
            <person name="Meyerdierks A."/>
            <person name="Storesund J.E."/>
            <person name="Kallscheuer N."/>
            <person name="Luecker S."/>
            <person name="Lage O.M."/>
            <person name="Pohl T."/>
            <person name="Merkel B.J."/>
            <person name="Hornburger P."/>
            <person name="Mueller R.-W."/>
            <person name="Bruemmer F."/>
            <person name="Labrenz M."/>
            <person name="Spormann A.M."/>
            <person name="Op den Camp H."/>
            <person name="Overmann J."/>
            <person name="Amann R."/>
            <person name="Jetten M.S.M."/>
            <person name="Mascher T."/>
            <person name="Medema M.H."/>
            <person name="Devos D.P."/>
            <person name="Kaster A.-K."/>
            <person name="Ovreas L."/>
            <person name="Rohde M."/>
            <person name="Galperin M.Y."/>
            <person name="Jogler C."/>
        </authorList>
    </citation>
    <scope>NUCLEOTIDE SEQUENCE [LARGE SCALE GENOMIC DNA]</scope>
    <source>
        <strain evidence="1 2">Enr10</strain>
    </source>
</reference>
<proteinExistence type="predicted"/>
<gene>
    <name evidence="1" type="ORF">Enr10x_00150</name>
</gene>
<dbReference type="RefSeq" id="WP_145447768.1">
    <property type="nucleotide sequence ID" value="NZ_CP037421.1"/>
</dbReference>
<name>A0A517PZB8_9PLAN</name>
<organism evidence="1 2">
    <name type="scientific">Gimesia panareensis</name>
    <dbReference type="NCBI Taxonomy" id="2527978"/>
    <lineage>
        <taxon>Bacteria</taxon>
        <taxon>Pseudomonadati</taxon>
        <taxon>Planctomycetota</taxon>
        <taxon>Planctomycetia</taxon>
        <taxon>Planctomycetales</taxon>
        <taxon>Planctomycetaceae</taxon>
        <taxon>Gimesia</taxon>
    </lineage>
</organism>
<dbReference type="Proteomes" id="UP000315647">
    <property type="component" value="Chromosome"/>
</dbReference>
<dbReference type="EMBL" id="CP037421">
    <property type="protein sequence ID" value="QDT24725.1"/>
    <property type="molecule type" value="Genomic_DNA"/>
</dbReference>
<evidence type="ECO:0000313" key="2">
    <source>
        <dbReference type="Proteomes" id="UP000315647"/>
    </source>
</evidence>
<dbReference type="AlphaFoldDB" id="A0A517PZB8"/>